<gene>
    <name evidence="10" type="ORF">EmuJ_000167600</name>
</gene>
<comment type="subcellular location">
    <subcellularLocation>
        <location evidence="2 9">Membrane</location>
        <topology evidence="2 9">Multi-pass membrane protein</topology>
    </subcellularLocation>
</comment>
<comment type="similarity">
    <text evidence="8 9">Belongs to the SFT2 family.</text>
</comment>
<name>A0A087VZR3_ECHMU</name>
<dbReference type="GO" id="GO:0016192">
    <property type="term" value="P:vesicle-mediated transport"/>
    <property type="evidence" value="ECO:0007669"/>
    <property type="project" value="InterPro"/>
</dbReference>
<dbReference type="OMA" id="CAGRAGM"/>
<proteinExistence type="inferred from homology"/>
<feature type="transmembrane region" description="Helical" evidence="9">
    <location>
        <begin position="130"/>
        <end position="148"/>
    </location>
</feature>
<sequence>MDRVVNIFSVEPRDDEEAIISDSGQLFPSLSYSTRIKGFAACFVLGVLMSLLSNLFFLLPGRGISLFALFYSVGNLCALASTFFLVGPVKQCKRMFAESRILAVSLFLVFLALTIVSAVVISQSTPLSPLFYSSIYGVDLVFTFIHTLCADGRTIVFNVYVLTFITLLIRSSYF</sequence>
<dbReference type="GO" id="GO:0015031">
    <property type="term" value="P:protein transport"/>
    <property type="evidence" value="ECO:0007669"/>
    <property type="project" value="UniProtKB-KW"/>
</dbReference>
<dbReference type="GO" id="GO:0012505">
    <property type="term" value="C:endomembrane system"/>
    <property type="evidence" value="ECO:0007669"/>
    <property type="project" value="UniProtKB-ARBA"/>
</dbReference>
<dbReference type="EMBL" id="LN902846">
    <property type="protein sequence ID" value="CDI97869.1"/>
    <property type="molecule type" value="Genomic_DNA"/>
</dbReference>
<dbReference type="GO" id="GO:0016020">
    <property type="term" value="C:membrane"/>
    <property type="evidence" value="ECO:0007669"/>
    <property type="project" value="UniProtKB-SubCell"/>
</dbReference>
<feature type="transmembrane region" description="Helical" evidence="9">
    <location>
        <begin position="101"/>
        <end position="124"/>
    </location>
</feature>
<dbReference type="PANTHER" id="PTHR23137:SF6">
    <property type="entry name" value="VESICLE TRANSPORT PROTEIN"/>
    <property type="match status" value="1"/>
</dbReference>
<reference evidence="10" key="1">
    <citation type="journal article" date="2013" name="Nature">
        <title>The genomes of four tapeworm species reveal adaptations to parasitism.</title>
        <authorList>
            <person name="Tsai I.J."/>
            <person name="Zarowiecki M."/>
            <person name="Holroyd N."/>
            <person name="Garciarrubio A."/>
            <person name="Sanchez-Flores A."/>
            <person name="Brooks K.L."/>
            <person name="Tracey A."/>
            <person name="Bobes R.J."/>
            <person name="Fragoso G."/>
            <person name="Sciutto E."/>
            <person name="Aslett M."/>
            <person name="Beasley H."/>
            <person name="Bennett H.M."/>
            <person name="Cai J."/>
            <person name="Camicia F."/>
            <person name="Clark R."/>
            <person name="Cucher M."/>
            <person name="De Silva N."/>
            <person name="Day T.A."/>
            <person name="Deplazes P."/>
            <person name="Estrada K."/>
            <person name="Fernandez C."/>
            <person name="Holland P.W."/>
            <person name="Hou J."/>
            <person name="Hu S."/>
            <person name="Huckvale T."/>
            <person name="Hung S.S."/>
            <person name="Kamenetzky L."/>
            <person name="Keane J.A."/>
            <person name="Kiss F."/>
            <person name="Koziol U."/>
            <person name="Lambert O."/>
            <person name="Liu K."/>
            <person name="Luo X."/>
            <person name="Luo Y."/>
            <person name="Macchiaroli N."/>
            <person name="Nichol S."/>
            <person name="Paps J."/>
            <person name="Parkinson J."/>
            <person name="Pouchkina-Stantcheva N."/>
            <person name="Riddiford N."/>
            <person name="Rosenzvit M."/>
            <person name="Salinas G."/>
            <person name="Wasmuth J.D."/>
            <person name="Zamanian M."/>
            <person name="Zheng Y."/>
            <person name="Cai X."/>
            <person name="Soberon X."/>
            <person name="Olson P.D."/>
            <person name="Laclette J.P."/>
            <person name="Brehm K."/>
            <person name="Berriman M."/>
            <person name="Garciarrubio A."/>
            <person name="Bobes R.J."/>
            <person name="Fragoso G."/>
            <person name="Sanchez-Flores A."/>
            <person name="Estrada K."/>
            <person name="Cevallos M.A."/>
            <person name="Morett E."/>
            <person name="Gonzalez V."/>
            <person name="Portillo T."/>
            <person name="Ochoa-Leyva A."/>
            <person name="Jose M.V."/>
            <person name="Sciutto E."/>
            <person name="Landa A."/>
            <person name="Jimenez L."/>
            <person name="Valdes V."/>
            <person name="Carrero J.C."/>
            <person name="Larralde C."/>
            <person name="Morales-Montor J."/>
            <person name="Limon-Lason J."/>
            <person name="Soberon X."/>
            <person name="Laclette J.P."/>
        </authorList>
    </citation>
    <scope>NUCLEOTIDE SEQUENCE [LARGE SCALE GENOMIC DNA]</scope>
</reference>
<evidence type="ECO:0000256" key="5">
    <source>
        <dbReference type="ARBA" id="ARBA00022927"/>
    </source>
</evidence>
<dbReference type="OrthoDB" id="73614at2759"/>
<dbReference type="InterPro" id="IPR007305">
    <property type="entry name" value="Vesicle_transpt_Got1/SFT2"/>
</dbReference>
<evidence type="ECO:0000256" key="2">
    <source>
        <dbReference type="ARBA" id="ARBA00004141"/>
    </source>
</evidence>
<evidence type="ECO:0000313" key="10">
    <source>
        <dbReference type="EMBL" id="CDI97869.1"/>
    </source>
</evidence>
<keyword evidence="6 9" id="KW-1133">Transmembrane helix</keyword>
<dbReference type="STRING" id="6211.A0A087VZR3"/>
<evidence type="ECO:0000256" key="7">
    <source>
        <dbReference type="ARBA" id="ARBA00023136"/>
    </source>
</evidence>
<dbReference type="GO" id="GO:0005737">
    <property type="term" value="C:cytoplasm"/>
    <property type="evidence" value="ECO:0007669"/>
    <property type="project" value="UniProtKB-ARBA"/>
</dbReference>
<evidence type="ECO:0000256" key="3">
    <source>
        <dbReference type="ARBA" id="ARBA00022448"/>
    </source>
</evidence>
<evidence type="ECO:0000313" key="11">
    <source>
        <dbReference type="Proteomes" id="UP000017246"/>
    </source>
</evidence>
<comment type="caution">
    <text evidence="9">Lacks conserved residue(s) required for the propagation of feature annotation.</text>
</comment>
<feature type="transmembrane region" description="Helical" evidence="9">
    <location>
        <begin position="155"/>
        <end position="173"/>
    </location>
</feature>
<dbReference type="eggNOG" id="KOG2887">
    <property type="taxonomic scope" value="Eukaryota"/>
</dbReference>
<reference evidence="10" key="2">
    <citation type="submission" date="2015-11" db="EMBL/GenBank/DDBJ databases">
        <authorList>
            <person name="Zhang Y."/>
            <person name="Guo Z."/>
        </authorList>
    </citation>
    <scope>NUCLEOTIDE SEQUENCE</scope>
</reference>
<dbReference type="Pfam" id="PF04178">
    <property type="entry name" value="Got1"/>
    <property type="match status" value="1"/>
</dbReference>
<keyword evidence="4 9" id="KW-0812">Transmembrane</keyword>
<feature type="transmembrane region" description="Helical" evidence="9">
    <location>
        <begin position="64"/>
        <end position="89"/>
    </location>
</feature>
<dbReference type="Proteomes" id="UP000017246">
    <property type="component" value="Unassembled WGS sequence"/>
</dbReference>
<evidence type="ECO:0000256" key="6">
    <source>
        <dbReference type="ARBA" id="ARBA00022989"/>
    </source>
</evidence>
<protein>
    <recommendedName>
        <fullName evidence="9">Vesicle transport protein</fullName>
    </recommendedName>
</protein>
<accession>A0A087VZR3</accession>
<feature type="transmembrane region" description="Helical" evidence="9">
    <location>
        <begin position="38"/>
        <end position="58"/>
    </location>
</feature>
<dbReference type="PANTHER" id="PTHR23137">
    <property type="entry name" value="VESICLE TRANSPORT PROTEIN-RELATED"/>
    <property type="match status" value="1"/>
</dbReference>
<keyword evidence="11" id="KW-1185">Reference proteome</keyword>
<comment type="function">
    <text evidence="1 9">May be involved in fusion of retrograde transport vesicles derived from an endocytic compartment with the Golgi complex.</text>
</comment>
<keyword evidence="7 9" id="KW-0472">Membrane</keyword>
<evidence type="ECO:0000256" key="1">
    <source>
        <dbReference type="ARBA" id="ARBA00003566"/>
    </source>
</evidence>
<keyword evidence="3 9" id="KW-0813">Transport</keyword>
<evidence type="ECO:0000256" key="8">
    <source>
        <dbReference type="ARBA" id="ARBA00025800"/>
    </source>
</evidence>
<dbReference type="InterPro" id="IPR011691">
    <property type="entry name" value="Vesicle_transpt_SFT2"/>
</dbReference>
<keyword evidence="5 9" id="KW-0653">Protein transport</keyword>
<evidence type="ECO:0000256" key="9">
    <source>
        <dbReference type="RuleBase" id="RU363111"/>
    </source>
</evidence>
<dbReference type="AlphaFoldDB" id="A0A087VZR3"/>
<organism evidence="10 11">
    <name type="scientific">Echinococcus multilocularis</name>
    <name type="common">Fox tapeworm</name>
    <dbReference type="NCBI Taxonomy" id="6211"/>
    <lineage>
        <taxon>Eukaryota</taxon>
        <taxon>Metazoa</taxon>
        <taxon>Spiralia</taxon>
        <taxon>Lophotrochozoa</taxon>
        <taxon>Platyhelminthes</taxon>
        <taxon>Cestoda</taxon>
        <taxon>Eucestoda</taxon>
        <taxon>Cyclophyllidea</taxon>
        <taxon>Taeniidae</taxon>
        <taxon>Echinococcus</taxon>
    </lineage>
</organism>
<evidence type="ECO:0000256" key="4">
    <source>
        <dbReference type="ARBA" id="ARBA00022692"/>
    </source>
</evidence>